<dbReference type="Proteomes" id="UP000018291">
    <property type="component" value="Unassembled WGS sequence"/>
</dbReference>
<dbReference type="InterPro" id="IPR036278">
    <property type="entry name" value="Sialidase_sf"/>
</dbReference>
<sequence>MSVVVGEPRLLVPGPVSDGVAGVGSSNNNLDAIDYDGYRWLAWRTAPHHFAGTDPTIHVSRSDDGGMAWELTGSLAFGRDVREPRFFEWDGALFLFCCTLGTNWRRFEPDRVHVLSWDGTKWTDPVPVSTPGAMAWRVRVVDGVPIMSVYRGGSSIYSRAPEPTRVELWTCDDAWSWRPLDPDHPTFHTGGTETEIMRGLSGLVSVTRMEGPITFGSDISVAPDLHAPIERHRIIPNKLDSPLMFQVGQQLYLIARRSLEFDGRFDLGIHGIAPEVTTRIYHRTYWATPKRTSLWKLDEDLLQVKLVEDLPGLGDTCFPALVQESDCTFMLYNYTSPLGGIDLPWLAGQHGPTQIYELQLKFDIADGDEPRS</sequence>
<gene>
    <name evidence="1" type="ORF">BN381_80419</name>
</gene>
<evidence type="ECO:0000313" key="1">
    <source>
        <dbReference type="EMBL" id="CCM65889.1"/>
    </source>
</evidence>
<dbReference type="Gene3D" id="2.120.10.10">
    <property type="match status" value="1"/>
</dbReference>
<dbReference type="AlphaFoldDB" id="R4Z4R0"/>
<accession>R4Z4R0</accession>
<reference evidence="1 2" key="1">
    <citation type="journal article" date="2013" name="ISME J.">
        <title>Metabolic model for the filamentous 'Candidatus Microthrix parvicella' based on genomic and metagenomic analyses.</title>
        <authorList>
            <person name="Jon McIlroy S."/>
            <person name="Kristiansen R."/>
            <person name="Albertsen M."/>
            <person name="Michael Karst S."/>
            <person name="Rossetti S."/>
            <person name="Lund Nielsen J."/>
            <person name="Tandoi V."/>
            <person name="James Seviour R."/>
            <person name="Nielsen P.H."/>
        </authorList>
    </citation>
    <scope>NUCLEOTIDE SEQUENCE [LARGE SCALE GENOMIC DNA]</scope>
    <source>
        <strain evidence="1 2">RN1</strain>
    </source>
</reference>
<protein>
    <recommendedName>
        <fullName evidence="3">Exo-alpha-sialidase</fullName>
    </recommendedName>
</protein>
<evidence type="ECO:0000313" key="2">
    <source>
        <dbReference type="Proteomes" id="UP000018291"/>
    </source>
</evidence>
<dbReference type="SUPFAM" id="SSF50939">
    <property type="entry name" value="Sialidases"/>
    <property type="match status" value="1"/>
</dbReference>
<organism evidence="1 2">
    <name type="scientific">Candidatus Neomicrothrix parvicella RN1</name>
    <dbReference type="NCBI Taxonomy" id="1229780"/>
    <lineage>
        <taxon>Bacteria</taxon>
        <taxon>Bacillati</taxon>
        <taxon>Actinomycetota</taxon>
        <taxon>Acidimicrobiia</taxon>
        <taxon>Acidimicrobiales</taxon>
        <taxon>Microthrixaceae</taxon>
        <taxon>Candidatus Neomicrothrix</taxon>
    </lineage>
</organism>
<name>R4Z4R0_9ACTN</name>
<evidence type="ECO:0008006" key="3">
    <source>
        <dbReference type="Google" id="ProtNLM"/>
    </source>
</evidence>
<proteinExistence type="predicted"/>
<comment type="caution">
    <text evidence="1">The sequence shown here is derived from an EMBL/GenBank/DDBJ whole genome shotgun (WGS) entry which is preliminary data.</text>
</comment>
<dbReference type="STRING" id="1229780.BN381_80419"/>
<dbReference type="HOGENOM" id="CLU_794309_0_0_11"/>
<dbReference type="EMBL" id="CANL01000078">
    <property type="protein sequence ID" value="CCM65889.1"/>
    <property type="molecule type" value="Genomic_DNA"/>
</dbReference>
<keyword evidence="2" id="KW-1185">Reference proteome</keyword>